<organism evidence="2 3">
    <name type="scientific">Halorientalis pallida</name>
    <dbReference type="NCBI Taxonomy" id="2479928"/>
    <lineage>
        <taxon>Archaea</taxon>
        <taxon>Methanobacteriati</taxon>
        <taxon>Methanobacteriota</taxon>
        <taxon>Stenosarchaea group</taxon>
        <taxon>Halobacteria</taxon>
        <taxon>Halobacteriales</taxon>
        <taxon>Haloarculaceae</taxon>
        <taxon>Halorientalis</taxon>
    </lineage>
</organism>
<feature type="transmembrane region" description="Helical" evidence="1">
    <location>
        <begin position="141"/>
        <end position="161"/>
    </location>
</feature>
<dbReference type="RefSeq" id="WP_129067004.1">
    <property type="nucleotide sequence ID" value="NZ_RDFA01000001.1"/>
</dbReference>
<gene>
    <name evidence="2" type="ORF">EAF64_00355</name>
</gene>
<name>A0A498KZA8_9EURY</name>
<comment type="caution">
    <text evidence="2">The sequence shown here is derived from an EMBL/GenBank/DDBJ whole genome shotgun (WGS) entry which is preliminary data.</text>
</comment>
<proteinExistence type="predicted"/>
<keyword evidence="1" id="KW-0472">Membrane</keyword>
<feature type="transmembrane region" description="Helical" evidence="1">
    <location>
        <begin position="61"/>
        <end position="83"/>
    </location>
</feature>
<feature type="transmembrane region" description="Helical" evidence="1">
    <location>
        <begin position="20"/>
        <end position="41"/>
    </location>
</feature>
<evidence type="ECO:0000256" key="1">
    <source>
        <dbReference type="SAM" id="Phobius"/>
    </source>
</evidence>
<dbReference type="AlphaFoldDB" id="A0A498KZA8"/>
<accession>A0A498KZA8</accession>
<reference evidence="2 3" key="1">
    <citation type="submission" date="2019-01" db="EMBL/GenBank/DDBJ databases">
        <title>Halorientalis sp. F13-25 a new haloarchaeum isolated from hypersaline water.</title>
        <authorList>
            <person name="Ana D.-V."/>
            <person name="Cristina S.-P."/>
            <person name="Antonio V."/>
        </authorList>
    </citation>
    <scope>NUCLEOTIDE SEQUENCE [LARGE SCALE GENOMIC DNA]</scope>
    <source>
        <strain evidence="2 3">F13-25</strain>
    </source>
</reference>
<evidence type="ECO:0008006" key="4">
    <source>
        <dbReference type="Google" id="ProtNLM"/>
    </source>
</evidence>
<dbReference type="OrthoDB" id="204680at2157"/>
<sequence length="164" mass="17018">MTTKTEARPALRTVHGGEWISGIVGGLIGSVLFGLVMQFVMPQPVLEMAIPAMYGIQGPALLAGWLLHLFHGIVLGVVYVALVQFGPLRETAGRIGGSIGLGVGYGIVTTALPVFVMPLWLSAVGFAGAPPFPNIAIPGTVVSLLGHVVYAVPVAVGYALFRSD</sequence>
<keyword evidence="1" id="KW-1133">Transmembrane helix</keyword>
<protein>
    <recommendedName>
        <fullName evidence="4">Histidine kinase</fullName>
    </recommendedName>
</protein>
<evidence type="ECO:0000313" key="3">
    <source>
        <dbReference type="Proteomes" id="UP000289691"/>
    </source>
</evidence>
<dbReference type="EMBL" id="RDFA01000001">
    <property type="protein sequence ID" value="RXK51137.1"/>
    <property type="molecule type" value="Genomic_DNA"/>
</dbReference>
<keyword evidence="1" id="KW-0812">Transmembrane</keyword>
<dbReference type="Proteomes" id="UP000289691">
    <property type="component" value="Unassembled WGS sequence"/>
</dbReference>
<evidence type="ECO:0000313" key="2">
    <source>
        <dbReference type="EMBL" id="RXK51137.1"/>
    </source>
</evidence>
<feature type="transmembrane region" description="Helical" evidence="1">
    <location>
        <begin position="95"/>
        <end position="121"/>
    </location>
</feature>
<keyword evidence="3" id="KW-1185">Reference proteome</keyword>